<keyword evidence="10" id="KW-0547">Nucleotide-binding</keyword>
<keyword evidence="20" id="KW-0464">Manganese</keyword>
<keyword evidence="19" id="KW-0843">Virulence</keyword>
<keyword evidence="6" id="KW-1003">Cell membrane</keyword>
<keyword evidence="13" id="KW-0067">ATP-binding</keyword>
<dbReference type="SMART" id="SM00387">
    <property type="entry name" value="HATPase_c"/>
    <property type="match status" value="1"/>
</dbReference>
<evidence type="ECO:0000256" key="15">
    <source>
        <dbReference type="ARBA" id="ARBA00022912"/>
    </source>
</evidence>
<feature type="transmembrane region" description="Helical" evidence="24">
    <location>
        <begin position="622"/>
        <end position="648"/>
    </location>
</feature>
<feature type="transmembrane region" description="Helical" evidence="24">
    <location>
        <begin position="741"/>
        <end position="758"/>
    </location>
</feature>
<evidence type="ECO:0000256" key="10">
    <source>
        <dbReference type="ARBA" id="ARBA00022741"/>
    </source>
</evidence>
<dbReference type="InterPro" id="IPR003660">
    <property type="entry name" value="HAMP_dom"/>
</dbReference>
<gene>
    <name evidence="27" type="ORF">ACFO3F_04820</name>
</gene>
<dbReference type="Pfam" id="PF00512">
    <property type="entry name" value="HisKA"/>
    <property type="match status" value="1"/>
</dbReference>
<evidence type="ECO:0000256" key="20">
    <source>
        <dbReference type="ARBA" id="ARBA00023211"/>
    </source>
</evidence>
<dbReference type="Gene3D" id="6.10.340.10">
    <property type="match status" value="1"/>
</dbReference>
<evidence type="ECO:0000256" key="1">
    <source>
        <dbReference type="ARBA" id="ARBA00000085"/>
    </source>
</evidence>
<dbReference type="PANTHER" id="PTHR44936">
    <property type="entry name" value="SENSOR PROTEIN CREC"/>
    <property type="match status" value="1"/>
</dbReference>
<dbReference type="InterPro" id="IPR036890">
    <property type="entry name" value="HATPase_C_sf"/>
</dbReference>
<evidence type="ECO:0000256" key="11">
    <source>
        <dbReference type="ARBA" id="ARBA00022777"/>
    </source>
</evidence>
<dbReference type="PANTHER" id="PTHR44936:SF9">
    <property type="entry name" value="SENSOR PROTEIN CREC"/>
    <property type="match status" value="1"/>
</dbReference>
<feature type="transmembrane region" description="Helical" evidence="24">
    <location>
        <begin position="502"/>
        <end position="524"/>
    </location>
</feature>
<sequence length="868" mass="89211">MSAAPPPARPLDRVGSIKLKIGLLVGLSVLATALVVQIGAGAGVPVWLTLPVTAAAALGVTQWLAQGMTAPLREMTAAAARMATGDYSQRVTATSTDEVGRLARAFTTMAVDLATADQQRRALVATVSHELRTPLAAQRVLLENLVDGVVRPDDAALATALAQSERLSALVGDLLDIARVDGGAASLDLGPVPVAELLDQAVAEAAIGARAVRFDVEVHPADLVVSGDRARLAQVAANLLDNAARHSPAGGTVWVRAAAGVDRWSLEVADEGPGIPAGLEEHVFTRFGSAEADGGGGTGLGLAIASWVCEMHGGSIAALPPEGTRTGARIRADLPLDPAPAAPVPPAAAAPAAAPTAATSPAATSPALARPAASSALSAPTSPAVPTSPSATDSFLGDVWPESGLSTAPTPVLASLGIGALAAAVLPNRELGLGAFAVLLLAGALVLAMSPRRTQPWTVLSAALSVALGSFVVLRDTGWLAVLALLVVGALVTTALTGAHRVLAMVAGALAWVLSAVRGLPLLSRTLTALSRHRRLWPVLRTAALSLLALVVFGGLFASGDPVFGSWVAPLVPDLAWDDLILRAFVLVAVGGSVLAACYLALNPPRVEALGPGRPRPVQRTWEWLVPVALVIAVFAGFVVAQASAMWGGHDYVRRVTGMTYSEYVHQGFGQLTVATALTLATIALTVRKAPQAPGRERTLLRVALGILCALTLVVVASALFRMSVYQEAFGFTVLRVLVDAFELWLGLVVVLVVVAGIRWSGRWLPRAALVSGAAFLLVIGAANPDAWVAAQNIDRFEETGKIDTAYLSTLSPDATPTILAGLPPDLAACSLRPVDPPPDVLSWNLGRARAADALEDVRLVGTRAGCP</sequence>
<feature type="transmembrane region" description="Helical" evidence="24">
    <location>
        <begin position="765"/>
        <end position="783"/>
    </location>
</feature>
<dbReference type="Pfam" id="PF02518">
    <property type="entry name" value="HATPase_c"/>
    <property type="match status" value="1"/>
</dbReference>
<evidence type="ECO:0000256" key="5">
    <source>
        <dbReference type="ARBA" id="ARBA00012438"/>
    </source>
</evidence>
<evidence type="ECO:0000256" key="22">
    <source>
        <dbReference type="ARBA" id="ARBA00041776"/>
    </source>
</evidence>
<feature type="domain" description="Histidine kinase" evidence="25">
    <location>
        <begin position="126"/>
        <end position="338"/>
    </location>
</feature>
<evidence type="ECO:0000256" key="23">
    <source>
        <dbReference type="SAM" id="MobiDB-lite"/>
    </source>
</evidence>
<evidence type="ECO:0000259" key="25">
    <source>
        <dbReference type="PROSITE" id="PS50109"/>
    </source>
</evidence>
<evidence type="ECO:0000256" key="16">
    <source>
        <dbReference type="ARBA" id="ARBA00022989"/>
    </source>
</evidence>
<dbReference type="RefSeq" id="WP_122825148.1">
    <property type="nucleotide sequence ID" value="NZ_CP033325.1"/>
</dbReference>
<evidence type="ECO:0000256" key="6">
    <source>
        <dbReference type="ARBA" id="ARBA00022475"/>
    </source>
</evidence>
<feature type="region of interest" description="Disordered" evidence="23">
    <location>
        <begin position="335"/>
        <end position="393"/>
    </location>
</feature>
<comment type="cofactor">
    <cofactor evidence="3">
        <name>Mg(2+)</name>
        <dbReference type="ChEBI" id="CHEBI:18420"/>
    </cofactor>
</comment>
<keyword evidence="24" id="KW-0472">Membrane</keyword>
<keyword evidence="15" id="KW-0904">Protein phosphatase</keyword>
<evidence type="ECO:0000256" key="21">
    <source>
        <dbReference type="ARBA" id="ARBA00040454"/>
    </source>
</evidence>
<keyword evidence="12" id="KW-0378">Hydrolase</keyword>
<keyword evidence="14" id="KW-0460">Magnesium</keyword>
<feature type="transmembrane region" description="Helical" evidence="24">
    <location>
        <begin position="536"/>
        <end position="560"/>
    </location>
</feature>
<dbReference type="EC" id="2.7.13.3" evidence="5"/>
<evidence type="ECO:0000256" key="13">
    <source>
        <dbReference type="ARBA" id="ARBA00022840"/>
    </source>
</evidence>
<evidence type="ECO:0000256" key="3">
    <source>
        <dbReference type="ARBA" id="ARBA00001946"/>
    </source>
</evidence>
<dbReference type="CDD" id="cd00082">
    <property type="entry name" value="HisKA"/>
    <property type="match status" value="1"/>
</dbReference>
<feature type="domain" description="HAMP" evidence="26">
    <location>
        <begin position="66"/>
        <end position="118"/>
    </location>
</feature>
<keyword evidence="8" id="KW-0808">Transferase</keyword>
<dbReference type="SMART" id="SM00304">
    <property type="entry name" value="HAMP"/>
    <property type="match status" value="1"/>
</dbReference>
<evidence type="ECO:0000256" key="2">
    <source>
        <dbReference type="ARBA" id="ARBA00001936"/>
    </source>
</evidence>
<feature type="transmembrane region" description="Helical" evidence="24">
    <location>
        <begin position="699"/>
        <end position="721"/>
    </location>
</feature>
<evidence type="ECO:0000256" key="19">
    <source>
        <dbReference type="ARBA" id="ARBA00023026"/>
    </source>
</evidence>
<feature type="transmembrane region" description="Helical" evidence="24">
    <location>
        <begin position="668"/>
        <end position="687"/>
    </location>
</feature>
<evidence type="ECO:0000313" key="27">
    <source>
        <dbReference type="EMBL" id="MFC4554563.1"/>
    </source>
</evidence>
<keyword evidence="7" id="KW-0597">Phosphoprotein</keyword>
<feature type="transmembrane region" description="Helical" evidence="24">
    <location>
        <begin position="431"/>
        <end position="450"/>
    </location>
</feature>
<dbReference type="Gene3D" id="1.10.287.130">
    <property type="match status" value="1"/>
</dbReference>
<dbReference type="PROSITE" id="PS50109">
    <property type="entry name" value="HIS_KIN"/>
    <property type="match status" value="1"/>
</dbReference>
<dbReference type="InterPro" id="IPR050980">
    <property type="entry name" value="2C_sensor_his_kinase"/>
</dbReference>
<dbReference type="CDD" id="cd06225">
    <property type="entry name" value="HAMP"/>
    <property type="match status" value="1"/>
</dbReference>
<feature type="transmembrane region" description="Helical" evidence="24">
    <location>
        <begin position="479"/>
        <end position="496"/>
    </location>
</feature>
<dbReference type="InterPro" id="IPR005467">
    <property type="entry name" value="His_kinase_dom"/>
</dbReference>
<evidence type="ECO:0000256" key="9">
    <source>
        <dbReference type="ARBA" id="ARBA00022692"/>
    </source>
</evidence>
<evidence type="ECO:0000313" key="28">
    <source>
        <dbReference type="Proteomes" id="UP001595955"/>
    </source>
</evidence>
<keyword evidence="18" id="KW-0346">Stress response</keyword>
<keyword evidence="9 24" id="KW-0812">Transmembrane</keyword>
<dbReference type="SUPFAM" id="SSF158472">
    <property type="entry name" value="HAMP domain-like"/>
    <property type="match status" value="1"/>
</dbReference>
<keyword evidence="28" id="KW-1185">Reference proteome</keyword>
<dbReference type="Pfam" id="PF00672">
    <property type="entry name" value="HAMP"/>
    <property type="match status" value="1"/>
</dbReference>
<evidence type="ECO:0000256" key="4">
    <source>
        <dbReference type="ARBA" id="ARBA00004651"/>
    </source>
</evidence>
<comment type="cofactor">
    <cofactor evidence="2">
        <name>Mn(2+)</name>
        <dbReference type="ChEBI" id="CHEBI:29035"/>
    </cofactor>
</comment>
<evidence type="ECO:0000256" key="8">
    <source>
        <dbReference type="ARBA" id="ARBA00022679"/>
    </source>
</evidence>
<evidence type="ECO:0000256" key="7">
    <source>
        <dbReference type="ARBA" id="ARBA00022553"/>
    </source>
</evidence>
<evidence type="ECO:0000256" key="14">
    <source>
        <dbReference type="ARBA" id="ARBA00022842"/>
    </source>
</evidence>
<evidence type="ECO:0000256" key="12">
    <source>
        <dbReference type="ARBA" id="ARBA00022801"/>
    </source>
</evidence>
<name>A0ABV9D9G1_9MICO</name>
<dbReference type="InterPro" id="IPR003661">
    <property type="entry name" value="HisK_dim/P_dom"/>
</dbReference>
<reference evidence="28" key="1">
    <citation type="journal article" date="2019" name="Int. J. Syst. Evol. Microbiol.">
        <title>The Global Catalogue of Microorganisms (GCM) 10K type strain sequencing project: providing services to taxonomists for standard genome sequencing and annotation.</title>
        <authorList>
            <consortium name="The Broad Institute Genomics Platform"/>
            <consortium name="The Broad Institute Genome Sequencing Center for Infectious Disease"/>
            <person name="Wu L."/>
            <person name="Ma J."/>
        </authorList>
    </citation>
    <scope>NUCLEOTIDE SEQUENCE [LARGE SCALE GENOMIC DNA]</scope>
    <source>
        <strain evidence="28">JCM 3369</strain>
    </source>
</reference>
<dbReference type="CDD" id="cd00075">
    <property type="entry name" value="HATPase"/>
    <property type="match status" value="1"/>
</dbReference>
<feature type="transmembrane region" description="Helical" evidence="24">
    <location>
        <begin position="580"/>
        <end position="602"/>
    </location>
</feature>
<evidence type="ECO:0000259" key="26">
    <source>
        <dbReference type="PROSITE" id="PS50885"/>
    </source>
</evidence>
<feature type="compositionally biased region" description="Low complexity" evidence="23">
    <location>
        <begin position="349"/>
        <end position="392"/>
    </location>
</feature>
<feature type="transmembrane region" description="Helical" evidence="24">
    <location>
        <begin position="21"/>
        <end position="40"/>
    </location>
</feature>
<dbReference type="PRINTS" id="PR00344">
    <property type="entry name" value="BCTRLSENSOR"/>
</dbReference>
<keyword evidence="11" id="KW-0418">Kinase</keyword>
<organism evidence="27 28">
    <name type="scientific">Georgenia faecalis</name>
    <dbReference type="NCBI Taxonomy" id="2483799"/>
    <lineage>
        <taxon>Bacteria</taxon>
        <taxon>Bacillati</taxon>
        <taxon>Actinomycetota</taxon>
        <taxon>Actinomycetes</taxon>
        <taxon>Micrococcales</taxon>
        <taxon>Bogoriellaceae</taxon>
        <taxon>Georgenia</taxon>
    </lineage>
</organism>
<keyword evidence="17" id="KW-0902">Two-component regulatory system</keyword>
<dbReference type="SMART" id="SM00388">
    <property type="entry name" value="HisKA"/>
    <property type="match status" value="1"/>
</dbReference>
<evidence type="ECO:0000256" key="24">
    <source>
        <dbReference type="SAM" id="Phobius"/>
    </source>
</evidence>
<evidence type="ECO:0000256" key="18">
    <source>
        <dbReference type="ARBA" id="ARBA00023016"/>
    </source>
</evidence>
<dbReference type="Pfam" id="PF13687">
    <property type="entry name" value="DUF4153"/>
    <property type="match status" value="1"/>
</dbReference>
<accession>A0ABV9D9G1</accession>
<dbReference type="SUPFAM" id="SSF55874">
    <property type="entry name" value="ATPase domain of HSP90 chaperone/DNA topoisomerase II/histidine kinase"/>
    <property type="match status" value="1"/>
</dbReference>
<dbReference type="PROSITE" id="PS50885">
    <property type="entry name" value="HAMP"/>
    <property type="match status" value="1"/>
</dbReference>
<evidence type="ECO:0000256" key="17">
    <source>
        <dbReference type="ARBA" id="ARBA00023012"/>
    </source>
</evidence>
<comment type="catalytic activity">
    <reaction evidence="1">
        <text>ATP + protein L-histidine = ADP + protein N-phospho-L-histidine.</text>
        <dbReference type="EC" id="2.7.13.3"/>
    </reaction>
</comment>
<keyword evidence="16 24" id="KW-1133">Transmembrane helix</keyword>
<feature type="transmembrane region" description="Helical" evidence="24">
    <location>
        <begin position="456"/>
        <end position="474"/>
    </location>
</feature>
<dbReference type="Gene3D" id="3.30.565.10">
    <property type="entry name" value="Histidine kinase-like ATPase, C-terminal domain"/>
    <property type="match status" value="1"/>
</dbReference>
<dbReference type="InterPro" id="IPR003594">
    <property type="entry name" value="HATPase_dom"/>
</dbReference>
<dbReference type="EMBL" id="JBHSGF010000003">
    <property type="protein sequence ID" value="MFC4554563.1"/>
    <property type="molecule type" value="Genomic_DNA"/>
</dbReference>
<comment type="caution">
    <text evidence="27">The sequence shown here is derived from an EMBL/GenBank/DDBJ whole genome shotgun (WGS) entry which is preliminary data.</text>
</comment>
<comment type="subcellular location">
    <subcellularLocation>
        <location evidence="4">Cell membrane</location>
        <topology evidence="4">Multi-pass membrane protein</topology>
    </subcellularLocation>
</comment>
<dbReference type="SUPFAM" id="SSF47384">
    <property type="entry name" value="Homodimeric domain of signal transducing histidine kinase"/>
    <property type="match status" value="1"/>
</dbReference>
<protein>
    <recommendedName>
        <fullName evidence="21">Signal transduction histidine-protein kinase/phosphatase MprB</fullName>
        <ecNumber evidence="5">2.7.13.3</ecNumber>
    </recommendedName>
    <alternativeName>
        <fullName evidence="22">Mycobacterial persistence regulator B</fullName>
    </alternativeName>
</protein>
<dbReference type="InterPro" id="IPR036097">
    <property type="entry name" value="HisK_dim/P_sf"/>
</dbReference>
<dbReference type="Proteomes" id="UP001595955">
    <property type="component" value="Unassembled WGS sequence"/>
</dbReference>
<dbReference type="InterPro" id="IPR004358">
    <property type="entry name" value="Sig_transdc_His_kin-like_C"/>
</dbReference>
<feature type="compositionally biased region" description="Pro residues" evidence="23">
    <location>
        <begin position="337"/>
        <end position="348"/>
    </location>
</feature>
<proteinExistence type="predicted"/>
<dbReference type="InterPro" id="IPR025291">
    <property type="entry name" value="DUF4153"/>
</dbReference>